<dbReference type="GO" id="GO:0003755">
    <property type="term" value="F:peptidyl-prolyl cis-trans isomerase activity"/>
    <property type="evidence" value="ECO:0007669"/>
    <property type="project" value="UniProtKB-KW"/>
</dbReference>
<dbReference type="GO" id="GO:0043022">
    <property type="term" value="F:ribosome binding"/>
    <property type="evidence" value="ECO:0007669"/>
    <property type="project" value="TreeGrafter"/>
</dbReference>
<dbReference type="Gene3D" id="3.30.70.1050">
    <property type="entry name" value="Trigger factor ribosome-binding domain"/>
    <property type="match status" value="1"/>
</dbReference>
<comment type="caution">
    <text evidence="2">The sequence shown here is derived from an EMBL/GenBank/DDBJ whole genome shotgun (WGS) entry which is preliminary data.</text>
</comment>
<dbReference type="GO" id="GO:0005737">
    <property type="term" value="C:cytoplasm"/>
    <property type="evidence" value="ECO:0007669"/>
    <property type="project" value="UniProtKB-SubCell"/>
</dbReference>
<reference evidence="2 3" key="1">
    <citation type="journal article" date="2016" name="Nat. Commun.">
        <title>Thousands of microbial genomes shed light on interconnected biogeochemical processes in an aquifer system.</title>
        <authorList>
            <person name="Anantharaman K."/>
            <person name="Brown C.T."/>
            <person name="Hug L.A."/>
            <person name="Sharon I."/>
            <person name="Castelle C.J."/>
            <person name="Probst A.J."/>
            <person name="Thomas B.C."/>
            <person name="Singh A."/>
            <person name="Wilkins M.J."/>
            <person name="Karaoz U."/>
            <person name="Brodie E.L."/>
            <person name="Williams K.H."/>
            <person name="Hubbard S.S."/>
            <person name="Banfield J.F."/>
        </authorList>
    </citation>
    <scope>NUCLEOTIDE SEQUENCE [LARGE SCALE GENOMIC DNA]</scope>
</reference>
<name>A0A1F5F5U1_9BACT</name>
<accession>A0A1F5F5U1</accession>
<evidence type="ECO:0000259" key="1">
    <source>
        <dbReference type="Pfam" id="PF05697"/>
    </source>
</evidence>
<dbReference type="GO" id="GO:0015031">
    <property type="term" value="P:protein transport"/>
    <property type="evidence" value="ECO:0007669"/>
    <property type="project" value="InterPro"/>
</dbReference>
<feature type="domain" description="Trigger factor ribosome-binding bacterial" evidence="1">
    <location>
        <begin position="11"/>
        <end position="144"/>
    </location>
</feature>
<dbReference type="Pfam" id="PF05697">
    <property type="entry name" value="Trigger_N"/>
    <property type="match status" value="1"/>
</dbReference>
<proteinExistence type="predicted"/>
<sequence>MPKKPALTQKPDGTVKFSLTIPQKAVAQEYQHVLVEFSKTAEIKGFRKGKAPIAMVEQTTDQSKIISHVLEHVLPSAYSQVIQVHQLKPLVEPQVTPTAMKTGEDWQFTVVTAIAPTFVLGDYRAKLTKALAKHKESKKDERLKVIFDTLLSLGKFSVAPLLVDMETKAALSRLINQLGNLKLTVADYAKSLKKTPEELVAEYQTTATTNLQLHFILQAIQTDQKLADSAATLDFLQAL</sequence>
<dbReference type="Gene3D" id="1.10.3120.10">
    <property type="entry name" value="Trigger factor, C-terminal domain"/>
    <property type="match status" value="1"/>
</dbReference>
<gene>
    <name evidence="2" type="ORF">A2228_02505</name>
</gene>
<dbReference type="GO" id="GO:0044183">
    <property type="term" value="F:protein folding chaperone"/>
    <property type="evidence" value="ECO:0007669"/>
    <property type="project" value="TreeGrafter"/>
</dbReference>
<dbReference type="InterPro" id="IPR008881">
    <property type="entry name" value="Trigger_fac_ribosome-bd_bac"/>
</dbReference>
<dbReference type="GO" id="GO:0051083">
    <property type="term" value="P:'de novo' cotranslational protein folding"/>
    <property type="evidence" value="ECO:0007669"/>
    <property type="project" value="TreeGrafter"/>
</dbReference>
<dbReference type="PANTHER" id="PTHR30560:SF3">
    <property type="entry name" value="TRIGGER FACTOR-LIKE PROTEIN TIG, CHLOROPLASTIC"/>
    <property type="match status" value="1"/>
</dbReference>
<dbReference type="AlphaFoldDB" id="A0A1F5F5U1"/>
<dbReference type="SUPFAM" id="SSF102735">
    <property type="entry name" value="Trigger factor ribosome-binding domain"/>
    <property type="match status" value="1"/>
</dbReference>
<dbReference type="InterPro" id="IPR005215">
    <property type="entry name" value="Trig_fac"/>
</dbReference>
<dbReference type="PANTHER" id="PTHR30560">
    <property type="entry name" value="TRIGGER FACTOR CHAPERONE AND PEPTIDYL-PROLYL CIS/TRANS ISOMERASE"/>
    <property type="match status" value="1"/>
</dbReference>
<dbReference type="SUPFAM" id="SSF109998">
    <property type="entry name" value="Triger factor/SurA peptide-binding domain-like"/>
    <property type="match status" value="1"/>
</dbReference>
<dbReference type="InterPro" id="IPR037041">
    <property type="entry name" value="Trigger_fac_C_sf"/>
</dbReference>
<dbReference type="GO" id="GO:0043335">
    <property type="term" value="P:protein unfolding"/>
    <property type="evidence" value="ECO:0007669"/>
    <property type="project" value="TreeGrafter"/>
</dbReference>
<organism evidence="2 3">
    <name type="scientific">Candidatus Collierbacteria bacterium RIFOXYA2_FULL_46_10</name>
    <dbReference type="NCBI Taxonomy" id="1817726"/>
    <lineage>
        <taxon>Bacteria</taxon>
        <taxon>Candidatus Collieribacteriota</taxon>
    </lineage>
</organism>
<protein>
    <recommendedName>
        <fullName evidence="1">Trigger factor ribosome-binding bacterial domain-containing protein</fullName>
    </recommendedName>
</protein>
<evidence type="ECO:0000313" key="3">
    <source>
        <dbReference type="Proteomes" id="UP000176191"/>
    </source>
</evidence>
<dbReference type="Proteomes" id="UP000176191">
    <property type="component" value="Unassembled WGS sequence"/>
</dbReference>
<evidence type="ECO:0000313" key="2">
    <source>
        <dbReference type="EMBL" id="OGD74946.1"/>
    </source>
</evidence>
<dbReference type="InterPro" id="IPR036611">
    <property type="entry name" value="Trigger_fac_ribosome-bd_sf"/>
</dbReference>
<dbReference type="InterPro" id="IPR027304">
    <property type="entry name" value="Trigger_fact/SurA_dom_sf"/>
</dbReference>
<dbReference type="EMBL" id="MFAK01000020">
    <property type="protein sequence ID" value="OGD74946.1"/>
    <property type="molecule type" value="Genomic_DNA"/>
</dbReference>